<evidence type="ECO:0000313" key="2">
    <source>
        <dbReference type="Proteomes" id="UP001332192"/>
    </source>
</evidence>
<keyword evidence="2" id="KW-1185">Reference proteome</keyword>
<accession>A0ABZ1BVZ8</accession>
<dbReference type="EMBL" id="CP141615">
    <property type="protein sequence ID" value="WRP16312.1"/>
    <property type="molecule type" value="Genomic_DNA"/>
</dbReference>
<dbReference type="RefSeq" id="WP_324715584.1">
    <property type="nucleotide sequence ID" value="NZ_CP141615.1"/>
</dbReference>
<dbReference type="SUPFAM" id="SSF55486">
    <property type="entry name" value="Metalloproteases ('zincins'), catalytic domain"/>
    <property type="match status" value="1"/>
</dbReference>
<reference evidence="1 2" key="1">
    <citation type="journal article" date="2024" name="Front. Microbiol.">
        <title>Novel thermophilic genera Geochorda gen. nov. and Carboxydochorda gen. nov. from the deep terrestrial subsurface reveal the ecophysiological diversity in the class Limnochordia.</title>
        <authorList>
            <person name="Karnachuk O.V."/>
            <person name="Lukina A.P."/>
            <person name="Avakyan M.R."/>
            <person name="Kadnikov V.V."/>
            <person name="Begmatov S."/>
            <person name="Beletsky A.V."/>
            <person name="Vlasova K.G."/>
            <person name="Novikov A.A."/>
            <person name="Shcherbakova V.A."/>
            <person name="Mardanov A.V."/>
            <person name="Ravin N.V."/>
        </authorList>
    </citation>
    <scope>NUCLEOTIDE SEQUENCE [LARGE SCALE GENOMIC DNA]</scope>
    <source>
        <strain evidence="1 2">L945</strain>
    </source>
</reference>
<evidence type="ECO:0000313" key="1">
    <source>
        <dbReference type="EMBL" id="WRP16312.1"/>
    </source>
</evidence>
<organism evidence="1 2">
    <name type="scientific">Carboxydichorda subterranea</name>
    <dbReference type="NCBI Taxonomy" id="3109565"/>
    <lineage>
        <taxon>Bacteria</taxon>
        <taxon>Bacillati</taxon>
        <taxon>Bacillota</taxon>
        <taxon>Limnochordia</taxon>
        <taxon>Limnochordales</taxon>
        <taxon>Geochordaceae</taxon>
        <taxon>Carboxydichorda</taxon>
    </lineage>
</organism>
<name>A0ABZ1BVZ8_9FIRM</name>
<proteinExistence type="predicted"/>
<dbReference type="Gene3D" id="1.10.1370.30">
    <property type="match status" value="1"/>
</dbReference>
<gene>
    <name evidence="1" type="ORF">U7230_09385</name>
</gene>
<dbReference type="Proteomes" id="UP001332192">
    <property type="component" value="Chromosome"/>
</dbReference>
<protein>
    <recommendedName>
        <fullName evidence="3">Oligoendopeptidase F</fullName>
    </recommendedName>
</protein>
<evidence type="ECO:0008006" key="3">
    <source>
        <dbReference type="Google" id="ProtNLM"/>
    </source>
</evidence>
<sequence length="503" mass="57321">MAALDEGQPSLEALSGDVETFLGETSEEYYQNGAGLKPELQLSPIYQRFAHLFDVATVERVRKALQQPNDAERQRRLRYLLDFLVAGYLEGAVKEMVDALVTRETQGVIRFDGEELPFRTVSVRLANEPDRARRDRLYEARQAFVAELNPDREAIWERHRELVRSLGYLTSLAMYQELKRIDFAALGRTMTRFLSRTEQAYRTHFEPALEERAGVGFGVARKHDVAWMLRATAFDPMFPKERLVPALEQTLAGLGIALGSQPNVHLDTEPRPQKSPRAFCAPVRVPADVRLVILPQGGQDDYHALLHEAGHMEHFAHTRADLPAEYRYLGDNSVTECFAFLFEYLTTNPEWLEKVLGASPAQIAAYTAFTRLDRLYFLRRYAAKLLYELELHQSPSLGPMPGRYDSILTEATGIQYGRVDYLADVDAGFYVAEYLRAWALEVMLRERLVSRFGRAWFTRREAGDFLRELWASGQRDTGDELARRLGYAAVDFEPITQELAGSP</sequence>